<evidence type="ECO:0000313" key="2">
    <source>
        <dbReference type="EMBL" id="MBC8543069.1"/>
    </source>
</evidence>
<name>A0A926DSQ2_9FIRM</name>
<sequence length="254" mass="30129">MPRTPRAREESGIHHVVVQGLDHQKIFEENEDKDLYLDIVLRFKERFDMRLYAYCILPNHAHLLLKEGEIDISSFMRRVGVSFVHWYKMNHAVEGPVFRGRYMSEPLQDESQILQVARYIHQEPVKVGLVKEMEEYLWSSYRLYLYRNSFIDSEAILDRLHYWGPYENYMKVPEPAVYLEEVPPRFGKTDREVRALLLNRLGGKAIEELRYMPADMRDAILAKLRFDDKVSVTQLARVTQLGRSIIQKLRKPDE</sequence>
<accession>A0A926DSQ2</accession>
<reference evidence="2" key="1">
    <citation type="submission" date="2020-08" db="EMBL/GenBank/DDBJ databases">
        <title>Genome public.</title>
        <authorList>
            <person name="Liu C."/>
            <person name="Sun Q."/>
        </authorList>
    </citation>
    <scope>NUCLEOTIDE SEQUENCE</scope>
    <source>
        <strain evidence="2">NSJ-32</strain>
    </source>
</reference>
<dbReference type="SUPFAM" id="SSF143422">
    <property type="entry name" value="Transposase IS200-like"/>
    <property type="match status" value="1"/>
</dbReference>
<comment type="caution">
    <text evidence="2">The sequence shown here is derived from an EMBL/GenBank/DDBJ whole genome shotgun (WGS) entry which is preliminary data.</text>
</comment>
<proteinExistence type="predicted"/>
<dbReference type="InterPro" id="IPR036515">
    <property type="entry name" value="Transposase_17_sf"/>
</dbReference>
<dbReference type="PANTHER" id="PTHR34322">
    <property type="entry name" value="TRANSPOSASE, Y1_TNP DOMAIN-CONTAINING"/>
    <property type="match status" value="1"/>
</dbReference>
<feature type="domain" description="Transposase IS200-like" evidence="1">
    <location>
        <begin position="9"/>
        <end position="123"/>
    </location>
</feature>
<dbReference type="Pfam" id="PF01797">
    <property type="entry name" value="Y1_Tnp"/>
    <property type="match status" value="1"/>
</dbReference>
<dbReference type="RefSeq" id="WP_177716500.1">
    <property type="nucleotide sequence ID" value="NZ_JACRSQ010000006.1"/>
</dbReference>
<dbReference type="GO" id="GO:0003677">
    <property type="term" value="F:DNA binding"/>
    <property type="evidence" value="ECO:0007669"/>
    <property type="project" value="InterPro"/>
</dbReference>
<keyword evidence="3" id="KW-1185">Reference proteome</keyword>
<dbReference type="AlphaFoldDB" id="A0A926DSQ2"/>
<protein>
    <submittedName>
        <fullName evidence="2">Transposase</fullName>
    </submittedName>
</protein>
<evidence type="ECO:0000313" key="3">
    <source>
        <dbReference type="Proteomes" id="UP000657006"/>
    </source>
</evidence>
<dbReference type="GO" id="GO:0004803">
    <property type="term" value="F:transposase activity"/>
    <property type="evidence" value="ECO:0007669"/>
    <property type="project" value="InterPro"/>
</dbReference>
<dbReference type="GO" id="GO:0006313">
    <property type="term" value="P:DNA transposition"/>
    <property type="evidence" value="ECO:0007669"/>
    <property type="project" value="InterPro"/>
</dbReference>
<gene>
    <name evidence="2" type="ORF">H8730_05880</name>
</gene>
<dbReference type="InterPro" id="IPR002686">
    <property type="entry name" value="Transposase_17"/>
</dbReference>
<dbReference type="Gene3D" id="3.30.70.1290">
    <property type="entry name" value="Transposase IS200-like"/>
    <property type="match status" value="1"/>
</dbReference>
<organism evidence="2 3">
    <name type="scientific">Bianquea renquensis</name>
    <dbReference type="NCBI Taxonomy" id="2763661"/>
    <lineage>
        <taxon>Bacteria</taxon>
        <taxon>Bacillati</taxon>
        <taxon>Bacillota</taxon>
        <taxon>Clostridia</taxon>
        <taxon>Eubacteriales</taxon>
        <taxon>Bianqueaceae</taxon>
        <taxon>Bianquea</taxon>
    </lineage>
</organism>
<evidence type="ECO:0000259" key="1">
    <source>
        <dbReference type="SMART" id="SM01321"/>
    </source>
</evidence>
<dbReference type="EMBL" id="JACRSQ010000006">
    <property type="protein sequence ID" value="MBC8543069.1"/>
    <property type="molecule type" value="Genomic_DNA"/>
</dbReference>
<dbReference type="PANTHER" id="PTHR34322:SF2">
    <property type="entry name" value="TRANSPOSASE IS200-LIKE DOMAIN-CONTAINING PROTEIN"/>
    <property type="match status" value="1"/>
</dbReference>
<dbReference type="Proteomes" id="UP000657006">
    <property type="component" value="Unassembled WGS sequence"/>
</dbReference>
<dbReference type="SMART" id="SM01321">
    <property type="entry name" value="Y1_Tnp"/>
    <property type="match status" value="1"/>
</dbReference>